<sequence>MSTKTDMSRAQRVADLLGEAGADALLVTGSVNLRWLTGFTGSSGLAVIGAGGLRVFLTDFRYLTQSAEQLDEGWDRHIVPDLAGAVPQLIGETVTRVGFDDASVTVKEHARLAELLGDGIELVPAGGLVEGLRAIKDEAELVRLRAAAALADTALQEVLGRGLVGRTEREVGLELEFTMRRMGAEAVSFPPIIAAGAHGALPHAEPRDVAIPAGTLVVIDWGAQLDGYASDCTRTYATGDLDPRAEEIYNIVLQAQEEALAAVRPGPTGQEVDAVARAIIDGAGHAEHFGHGLGHGVGMEVHEGPRLSKLGTVELEPGHVVTVEPGIYVPGAVGVRIEDLVAVTEGGHEVLNGLSKELTVVG</sequence>
<keyword evidence="7" id="KW-1185">Reference proteome</keyword>
<feature type="domain" description="Creatinase N-terminal" evidence="5">
    <location>
        <begin position="9"/>
        <end position="135"/>
    </location>
</feature>
<dbReference type="InterPro" id="IPR050659">
    <property type="entry name" value="Peptidase_M24B"/>
</dbReference>
<dbReference type="InterPro" id="IPR036005">
    <property type="entry name" value="Creatinase/aminopeptidase-like"/>
</dbReference>
<dbReference type="PROSITE" id="PS00491">
    <property type="entry name" value="PROLINE_PEPTIDASE"/>
    <property type="match status" value="1"/>
</dbReference>
<dbReference type="InterPro" id="IPR001131">
    <property type="entry name" value="Peptidase_M24B_aminopep-P_CS"/>
</dbReference>
<keyword evidence="2" id="KW-0378">Hydrolase</keyword>
<dbReference type="RefSeq" id="WP_254569296.1">
    <property type="nucleotide sequence ID" value="NZ_CP098502.1"/>
</dbReference>
<dbReference type="Pfam" id="PF00557">
    <property type="entry name" value="Peptidase_M24"/>
    <property type="match status" value="1"/>
</dbReference>
<dbReference type="PANTHER" id="PTHR46112:SF3">
    <property type="entry name" value="AMINOPEPTIDASE YPDF"/>
    <property type="match status" value="1"/>
</dbReference>
<dbReference type="EMBL" id="CP098502">
    <property type="protein sequence ID" value="UTI62559.1"/>
    <property type="molecule type" value="Genomic_DNA"/>
</dbReference>
<evidence type="ECO:0000256" key="2">
    <source>
        <dbReference type="ARBA" id="ARBA00022801"/>
    </source>
</evidence>
<reference evidence="6 7" key="1">
    <citation type="submission" date="2022-06" db="EMBL/GenBank/DDBJ databases">
        <title>Paraconexibacter antarcticus.</title>
        <authorList>
            <person name="Kim C.S."/>
        </authorList>
    </citation>
    <scope>NUCLEOTIDE SEQUENCE [LARGE SCALE GENOMIC DNA]</scope>
    <source>
        <strain evidence="6 7">02-257</strain>
    </source>
</reference>
<evidence type="ECO:0000259" key="4">
    <source>
        <dbReference type="Pfam" id="PF00557"/>
    </source>
</evidence>
<organism evidence="6 7">
    <name type="scientific">Paraconexibacter antarcticus</name>
    <dbReference type="NCBI Taxonomy" id="2949664"/>
    <lineage>
        <taxon>Bacteria</taxon>
        <taxon>Bacillati</taxon>
        <taxon>Actinomycetota</taxon>
        <taxon>Thermoleophilia</taxon>
        <taxon>Solirubrobacterales</taxon>
        <taxon>Paraconexibacteraceae</taxon>
        <taxon>Paraconexibacter</taxon>
    </lineage>
</organism>
<protein>
    <submittedName>
        <fullName evidence="6">Xaa-Pro peptidase family protein</fullName>
    </submittedName>
</protein>
<name>A0ABY5DPM5_9ACTN</name>
<feature type="domain" description="Peptidase M24" evidence="4">
    <location>
        <begin position="143"/>
        <end position="345"/>
    </location>
</feature>
<dbReference type="Pfam" id="PF01321">
    <property type="entry name" value="Creatinase_N"/>
    <property type="match status" value="1"/>
</dbReference>
<evidence type="ECO:0000256" key="1">
    <source>
        <dbReference type="ARBA" id="ARBA00022723"/>
    </source>
</evidence>
<dbReference type="SUPFAM" id="SSF53092">
    <property type="entry name" value="Creatinase/prolidase N-terminal domain"/>
    <property type="match status" value="1"/>
</dbReference>
<dbReference type="Gene3D" id="3.40.350.10">
    <property type="entry name" value="Creatinase/prolidase N-terminal domain"/>
    <property type="match status" value="1"/>
</dbReference>
<dbReference type="Gene3D" id="3.90.230.10">
    <property type="entry name" value="Creatinase/methionine aminopeptidase superfamily"/>
    <property type="match status" value="1"/>
</dbReference>
<evidence type="ECO:0000313" key="6">
    <source>
        <dbReference type="EMBL" id="UTI62559.1"/>
    </source>
</evidence>
<dbReference type="InterPro" id="IPR000994">
    <property type="entry name" value="Pept_M24"/>
</dbReference>
<accession>A0ABY5DPM5</accession>
<proteinExistence type="inferred from homology"/>
<dbReference type="SUPFAM" id="SSF55920">
    <property type="entry name" value="Creatinase/aminopeptidase"/>
    <property type="match status" value="1"/>
</dbReference>
<dbReference type="Proteomes" id="UP001056035">
    <property type="component" value="Chromosome"/>
</dbReference>
<dbReference type="CDD" id="cd01092">
    <property type="entry name" value="APP-like"/>
    <property type="match status" value="1"/>
</dbReference>
<dbReference type="PANTHER" id="PTHR46112">
    <property type="entry name" value="AMINOPEPTIDASE"/>
    <property type="match status" value="1"/>
</dbReference>
<keyword evidence="1 3" id="KW-0479">Metal-binding</keyword>
<evidence type="ECO:0000259" key="5">
    <source>
        <dbReference type="Pfam" id="PF01321"/>
    </source>
</evidence>
<evidence type="ECO:0000256" key="3">
    <source>
        <dbReference type="RuleBase" id="RU000590"/>
    </source>
</evidence>
<gene>
    <name evidence="6" type="ORF">NBH00_14445</name>
</gene>
<evidence type="ECO:0000313" key="7">
    <source>
        <dbReference type="Proteomes" id="UP001056035"/>
    </source>
</evidence>
<comment type="similarity">
    <text evidence="3">Belongs to the peptidase M24B family.</text>
</comment>
<dbReference type="InterPro" id="IPR029149">
    <property type="entry name" value="Creatin/AminoP/Spt16_N"/>
</dbReference>
<dbReference type="InterPro" id="IPR000587">
    <property type="entry name" value="Creatinase_N"/>
</dbReference>